<organism evidence="1 2">
    <name type="scientific">Taxus chinensis</name>
    <name type="common">Chinese yew</name>
    <name type="synonym">Taxus wallichiana var. chinensis</name>
    <dbReference type="NCBI Taxonomy" id="29808"/>
    <lineage>
        <taxon>Eukaryota</taxon>
        <taxon>Viridiplantae</taxon>
        <taxon>Streptophyta</taxon>
        <taxon>Embryophyta</taxon>
        <taxon>Tracheophyta</taxon>
        <taxon>Spermatophyta</taxon>
        <taxon>Pinopsida</taxon>
        <taxon>Pinidae</taxon>
        <taxon>Conifers II</taxon>
        <taxon>Cupressales</taxon>
        <taxon>Taxaceae</taxon>
        <taxon>Taxus</taxon>
    </lineage>
</organism>
<name>A0AA38KJ71_TAXCH</name>
<keyword evidence="2" id="KW-1185">Reference proteome</keyword>
<evidence type="ECO:0000313" key="2">
    <source>
        <dbReference type="Proteomes" id="UP000824469"/>
    </source>
</evidence>
<comment type="caution">
    <text evidence="1">The sequence shown here is derived from an EMBL/GenBank/DDBJ whole genome shotgun (WGS) entry which is preliminary data.</text>
</comment>
<reference evidence="1 2" key="1">
    <citation type="journal article" date="2021" name="Nat. Plants">
        <title>The Taxus genome provides insights into paclitaxel biosynthesis.</title>
        <authorList>
            <person name="Xiong X."/>
            <person name="Gou J."/>
            <person name="Liao Q."/>
            <person name="Li Y."/>
            <person name="Zhou Q."/>
            <person name="Bi G."/>
            <person name="Li C."/>
            <person name="Du R."/>
            <person name="Wang X."/>
            <person name="Sun T."/>
            <person name="Guo L."/>
            <person name="Liang H."/>
            <person name="Lu P."/>
            <person name="Wu Y."/>
            <person name="Zhang Z."/>
            <person name="Ro D.K."/>
            <person name="Shang Y."/>
            <person name="Huang S."/>
            <person name="Yan J."/>
        </authorList>
    </citation>
    <scope>NUCLEOTIDE SEQUENCE [LARGE SCALE GENOMIC DNA]</scope>
    <source>
        <strain evidence="1">Ta-2019</strain>
    </source>
</reference>
<protein>
    <submittedName>
        <fullName evidence="1">Uncharacterized protein</fullName>
    </submittedName>
</protein>
<dbReference type="PANTHER" id="PTHR45719:SF3">
    <property type="entry name" value="BETA-GLUCURONOSYLTRANSFERASE GLCAT14A"/>
    <property type="match status" value="1"/>
</dbReference>
<accession>A0AA38KJ71</accession>
<feature type="non-terminal residue" evidence="1">
    <location>
        <position position="95"/>
    </location>
</feature>
<feature type="non-terminal residue" evidence="1">
    <location>
        <position position="1"/>
    </location>
</feature>
<gene>
    <name evidence="1" type="ORF">KI387_010425</name>
</gene>
<dbReference type="GO" id="GO:0015020">
    <property type="term" value="F:glucuronosyltransferase activity"/>
    <property type="evidence" value="ECO:0007669"/>
    <property type="project" value="InterPro"/>
</dbReference>
<dbReference type="Proteomes" id="UP000824469">
    <property type="component" value="Unassembled WGS sequence"/>
</dbReference>
<dbReference type="AlphaFoldDB" id="A0AA38KJ71"/>
<sequence length="95" mass="10911">ICFMYYQFCQGISTSLTTTSDLGWKEYQRGKPIVIDPGLYLSRKSEILYASQKREMPDAYKAMRKDGLSCAVHDRVETVPSPLSDCKWRLLCSYA</sequence>
<evidence type="ECO:0000313" key="1">
    <source>
        <dbReference type="EMBL" id="KAH9306021.1"/>
    </source>
</evidence>
<dbReference type="InterPro" id="IPR044610">
    <property type="entry name" value="GLCAT14A/B/C"/>
</dbReference>
<dbReference type="PANTHER" id="PTHR45719">
    <property type="entry name" value="GLYCOSYLTRANSFERASE"/>
    <property type="match status" value="1"/>
</dbReference>
<dbReference type="EMBL" id="JAHRHJ020000008">
    <property type="protein sequence ID" value="KAH9306021.1"/>
    <property type="molecule type" value="Genomic_DNA"/>
</dbReference>
<proteinExistence type="predicted"/>